<dbReference type="AlphaFoldDB" id="A0A1J4MMK7"/>
<name>A0A1J4MMK7_9CRYT</name>
<organism evidence="3 4">
    <name type="scientific">Cryptosporidium ubiquitum</name>
    <dbReference type="NCBI Taxonomy" id="857276"/>
    <lineage>
        <taxon>Eukaryota</taxon>
        <taxon>Sar</taxon>
        <taxon>Alveolata</taxon>
        <taxon>Apicomplexa</taxon>
        <taxon>Conoidasida</taxon>
        <taxon>Coccidia</taxon>
        <taxon>Eucoccidiorida</taxon>
        <taxon>Eimeriorina</taxon>
        <taxon>Cryptosporidiidae</taxon>
        <taxon>Cryptosporidium</taxon>
    </lineage>
</organism>
<feature type="region of interest" description="Disordered" evidence="1">
    <location>
        <begin position="58"/>
        <end position="94"/>
    </location>
</feature>
<reference evidence="3 4" key="1">
    <citation type="submission" date="2016-10" db="EMBL/GenBank/DDBJ databases">
        <title>Reductive evolution of mitochondrial metabolism and differential evolution of invasion-related proteins in Cryptosporidium.</title>
        <authorList>
            <person name="Liu S."/>
            <person name="Roellig D.M."/>
            <person name="Guo Y."/>
            <person name="Li N."/>
            <person name="Frace M.A."/>
            <person name="Tang K."/>
            <person name="Zhang L."/>
            <person name="Feng Y."/>
            <person name="Xiao L."/>
        </authorList>
    </citation>
    <scope>NUCLEOTIDE SEQUENCE [LARGE SCALE GENOMIC DNA]</scope>
    <source>
        <strain evidence="3">39726</strain>
    </source>
</reference>
<dbReference type="EMBL" id="LRBP01000001">
    <property type="protein sequence ID" value="OII75490.1"/>
    <property type="molecule type" value="Genomic_DNA"/>
</dbReference>
<feature type="transmembrane region" description="Helical" evidence="2">
    <location>
        <begin position="513"/>
        <end position="531"/>
    </location>
</feature>
<dbReference type="RefSeq" id="XP_028876497.1">
    <property type="nucleotide sequence ID" value="XM_029019023.1"/>
</dbReference>
<keyword evidence="2" id="KW-1133">Transmembrane helix</keyword>
<feature type="transmembrane region" description="Helical" evidence="2">
    <location>
        <begin position="673"/>
        <end position="697"/>
    </location>
</feature>
<evidence type="ECO:0000313" key="4">
    <source>
        <dbReference type="Proteomes" id="UP000186176"/>
    </source>
</evidence>
<evidence type="ECO:0000256" key="2">
    <source>
        <dbReference type="SAM" id="Phobius"/>
    </source>
</evidence>
<keyword evidence="2" id="KW-0812">Transmembrane</keyword>
<dbReference type="VEuPathDB" id="CryptoDB:cubi_02011"/>
<sequence length="713" mass="83291">MSIGYSNNNNIVDKTLEAELNNPRILAWSVIIKDGQPIHNNNALKVDNNLTSFPNDSTRTSFEFRSPSPKSSSLNSPSFFSRRNTTEKSKNKEIGLEKNKQEFKDEFLRKINEENVTNNEPNFNVVKRDFSIWRCLYWPEIAINPVYSGGYGKMRLALCLNKILTSAQERNQNHVIMGRTSYEKRECINLLPYIRILYDNELLFQSCIVNKNICVILEIEVHHPLSRIIIEIFDFDDSDPSLISSSDNLIGHIIIPVGAHSNRKPLENRLIVASDDDGRILFIRKTHQKKVHNENLMAQKLLRFPIKSCERLSKTRKSRLELSESPNIFSEFIDEEETLRDTLIRNSSKESLDGCIINELPNIIYFELANQMVKDAIDLSHSAEIKYKSIGILQEPHCSFVVQVFSEIKWSRLSIIPREIFALYLPEPKVSSKYKYNNKNSNYNFHHTSLKDNNLEINIKIIINSMILLKEIYYSECIYPYKVYIWKLFNWELQLHSLFALSIIWYLLFHPKYIFSLGFLFGLIILFMNFHRNNLILNLERSISRNLKTLNSVDYGTDELEDNILCSPIKSNNHAKSLPLNNNSIPLENLEESKSIENIDFTILENLLTSICSPNTIKYIQKFSYIFEKSAILIYGIIKLHFWGNFFQSILLAFAYSIFFLISLLYSNEFSKYMRYFFLTAVLLPSTYFLPPIKGFLRIIKSYKKFKKLKKNR</sequence>
<accession>A0A1J4MMK7</accession>
<proteinExistence type="predicted"/>
<dbReference type="OrthoDB" id="342200at2759"/>
<keyword evidence="4" id="KW-1185">Reference proteome</keyword>
<keyword evidence="2" id="KW-0472">Membrane</keyword>
<evidence type="ECO:0000313" key="3">
    <source>
        <dbReference type="EMBL" id="OII75490.1"/>
    </source>
</evidence>
<dbReference type="Proteomes" id="UP000186176">
    <property type="component" value="Unassembled WGS sequence"/>
</dbReference>
<feature type="compositionally biased region" description="Low complexity" evidence="1">
    <location>
        <begin position="61"/>
        <end position="83"/>
    </location>
</feature>
<dbReference type="GeneID" id="39978802"/>
<comment type="caution">
    <text evidence="3">The sequence shown here is derived from an EMBL/GenBank/DDBJ whole genome shotgun (WGS) entry which is preliminary data.</text>
</comment>
<protein>
    <submittedName>
        <fullName evidence="3">Uncharacterized protein</fullName>
    </submittedName>
</protein>
<evidence type="ECO:0000256" key="1">
    <source>
        <dbReference type="SAM" id="MobiDB-lite"/>
    </source>
</evidence>
<feature type="transmembrane region" description="Helical" evidence="2">
    <location>
        <begin position="646"/>
        <end position="667"/>
    </location>
</feature>
<gene>
    <name evidence="3" type="ORF">cubi_02011</name>
</gene>
<feature type="compositionally biased region" description="Basic and acidic residues" evidence="1">
    <location>
        <begin position="84"/>
        <end position="94"/>
    </location>
</feature>